<evidence type="ECO:0000313" key="2">
    <source>
        <dbReference type="EMBL" id="GHA01249.1"/>
    </source>
</evidence>
<accession>A0A918RJF7</accession>
<comment type="caution">
    <text evidence="2">The sequence shown here is derived from an EMBL/GenBank/DDBJ whole genome shotgun (WGS) entry which is preliminary data.</text>
</comment>
<gene>
    <name evidence="2" type="ORF">GCM10010371_69990</name>
</gene>
<dbReference type="EMBL" id="BMVX01000080">
    <property type="protein sequence ID" value="GHA01249.1"/>
    <property type="molecule type" value="Genomic_DNA"/>
</dbReference>
<dbReference type="AlphaFoldDB" id="A0A918RJF7"/>
<dbReference type="RefSeq" id="WP_189829278.1">
    <property type="nucleotide sequence ID" value="NZ_BMVX01000080.1"/>
</dbReference>
<reference evidence="2" key="2">
    <citation type="submission" date="2020-09" db="EMBL/GenBank/DDBJ databases">
        <authorList>
            <person name="Sun Q."/>
            <person name="Ohkuma M."/>
        </authorList>
    </citation>
    <scope>NUCLEOTIDE SEQUENCE</scope>
    <source>
        <strain evidence="2">JCM 4834</strain>
    </source>
</reference>
<evidence type="ECO:0008006" key="4">
    <source>
        <dbReference type="Google" id="ProtNLM"/>
    </source>
</evidence>
<feature type="signal peptide" evidence="1">
    <location>
        <begin position="1"/>
        <end position="31"/>
    </location>
</feature>
<proteinExistence type="predicted"/>
<evidence type="ECO:0000313" key="3">
    <source>
        <dbReference type="Proteomes" id="UP000634660"/>
    </source>
</evidence>
<evidence type="ECO:0000256" key="1">
    <source>
        <dbReference type="SAM" id="SignalP"/>
    </source>
</evidence>
<reference evidence="2" key="1">
    <citation type="journal article" date="2014" name="Int. J. Syst. Evol. Microbiol.">
        <title>Complete genome sequence of Corynebacterium casei LMG S-19264T (=DSM 44701T), isolated from a smear-ripened cheese.</title>
        <authorList>
            <consortium name="US DOE Joint Genome Institute (JGI-PGF)"/>
            <person name="Walter F."/>
            <person name="Albersmeier A."/>
            <person name="Kalinowski J."/>
            <person name="Ruckert C."/>
        </authorList>
    </citation>
    <scope>NUCLEOTIDE SEQUENCE</scope>
    <source>
        <strain evidence="2">JCM 4834</strain>
    </source>
</reference>
<protein>
    <recommendedName>
        <fullName evidence="4">Secreted protein</fullName>
    </recommendedName>
</protein>
<feature type="chain" id="PRO_5038031398" description="Secreted protein" evidence="1">
    <location>
        <begin position="32"/>
        <end position="150"/>
    </location>
</feature>
<name>A0A918RJF7_9ACTN</name>
<keyword evidence="1" id="KW-0732">Signal</keyword>
<dbReference type="Proteomes" id="UP000634660">
    <property type="component" value="Unassembled WGS sequence"/>
</dbReference>
<organism evidence="2 3">
    <name type="scientific">Streptomyces subrutilus</name>
    <dbReference type="NCBI Taxonomy" id="36818"/>
    <lineage>
        <taxon>Bacteria</taxon>
        <taxon>Bacillati</taxon>
        <taxon>Actinomycetota</taxon>
        <taxon>Actinomycetes</taxon>
        <taxon>Kitasatosporales</taxon>
        <taxon>Streptomycetaceae</taxon>
        <taxon>Streptomyces</taxon>
    </lineage>
</organism>
<sequence length="150" mass="15237">MRSTPARRTRALFLATAATATALTLAAPAHAAGSLTITGATVSDTGQALVTVSYTCPDGKGIWGAGFHVRVNVDQNDVTGTDVQGVCADGRTGTATLRANGRTGSGITGHDAKYIKGKARISAFITDTLQGPDIDHTPITVISAAATQLT</sequence>